<dbReference type="GO" id="GO:0046872">
    <property type="term" value="F:metal ion binding"/>
    <property type="evidence" value="ECO:0007669"/>
    <property type="project" value="UniProtKB-KW"/>
</dbReference>
<dbReference type="PANTHER" id="PTHR10642">
    <property type="entry name" value="RIBONUCLEASE H1"/>
    <property type="match status" value="1"/>
</dbReference>
<feature type="non-terminal residue" evidence="9">
    <location>
        <position position="118"/>
    </location>
</feature>
<dbReference type="Pfam" id="PF00075">
    <property type="entry name" value="RNase_H"/>
    <property type="match status" value="1"/>
</dbReference>
<evidence type="ECO:0000256" key="7">
    <source>
        <dbReference type="ARBA" id="ARBA00022801"/>
    </source>
</evidence>
<dbReference type="OrthoDB" id="245563at2759"/>
<evidence type="ECO:0000256" key="3">
    <source>
        <dbReference type="ARBA" id="ARBA00012180"/>
    </source>
</evidence>
<dbReference type="InterPro" id="IPR050092">
    <property type="entry name" value="RNase_H"/>
</dbReference>
<dbReference type="PROSITE" id="PS50879">
    <property type="entry name" value="RNASE_H_1"/>
    <property type="match status" value="1"/>
</dbReference>
<dbReference type="EMBL" id="ML978131">
    <property type="protein sequence ID" value="KAF2095441.1"/>
    <property type="molecule type" value="Genomic_DNA"/>
</dbReference>
<keyword evidence="10" id="KW-1185">Reference proteome</keyword>
<gene>
    <name evidence="9" type="ORF">NA57DRAFT_26390</name>
</gene>
<keyword evidence="7" id="KW-0378">Hydrolase</keyword>
<name>A0A9P4M293_9PEZI</name>
<sequence>TSQRAELHAALAALRLSKTYARDGGQWNCHHKRPHAPSCRVQHLVIKSDSAYLVNSMTKHIHKWRANGWMTAKKTPVSNHDLFVKRMEEVEGLEKLLTAVDFWLVPRELNADADRLAK</sequence>
<dbReference type="GO" id="GO:0003676">
    <property type="term" value="F:nucleic acid binding"/>
    <property type="evidence" value="ECO:0007669"/>
    <property type="project" value="InterPro"/>
</dbReference>
<evidence type="ECO:0000259" key="8">
    <source>
        <dbReference type="PROSITE" id="PS50879"/>
    </source>
</evidence>
<dbReference type="PANTHER" id="PTHR10642:SF26">
    <property type="entry name" value="RIBONUCLEASE H1"/>
    <property type="match status" value="1"/>
</dbReference>
<keyword evidence="5" id="KW-0479">Metal-binding</keyword>
<feature type="non-terminal residue" evidence="9">
    <location>
        <position position="1"/>
    </location>
</feature>
<dbReference type="InterPro" id="IPR002156">
    <property type="entry name" value="RNaseH_domain"/>
</dbReference>
<evidence type="ECO:0000256" key="4">
    <source>
        <dbReference type="ARBA" id="ARBA00022722"/>
    </source>
</evidence>
<evidence type="ECO:0000313" key="9">
    <source>
        <dbReference type="EMBL" id="KAF2095441.1"/>
    </source>
</evidence>
<dbReference type="GO" id="GO:0004523">
    <property type="term" value="F:RNA-DNA hybrid ribonuclease activity"/>
    <property type="evidence" value="ECO:0007669"/>
    <property type="project" value="UniProtKB-EC"/>
</dbReference>
<keyword evidence="6" id="KW-0255">Endonuclease</keyword>
<accession>A0A9P4M293</accession>
<dbReference type="SUPFAM" id="SSF53098">
    <property type="entry name" value="Ribonuclease H-like"/>
    <property type="match status" value="1"/>
</dbReference>
<dbReference type="Gene3D" id="3.30.420.10">
    <property type="entry name" value="Ribonuclease H-like superfamily/Ribonuclease H"/>
    <property type="match status" value="1"/>
</dbReference>
<dbReference type="GO" id="GO:0043137">
    <property type="term" value="P:DNA replication, removal of RNA primer"/>
    <property type="evidence" value="ECO:0007669"/>
    <property type="project" value="TreeGrafter"/>
</dbReference>
<feature type="domain" description="RNase H type-1" evidence="8">
    <location>
        <begin position="1"/>
        <end position="118"/>
    </location>
</feature>
<dbReference type="Proteomes" id="UP000799772">
    <property type="component" value="Unassembled WGS sequence"/>
</dbReference>
<comment type="catalytic activity">
    <reaction evidence="1">
        <text>Endonucleolytic cleavage to 5'-phosphomonoester.</text>
        <dbReference type="EC" id="3.1.26.4"/>
    </reaction>
</comment>
<dbReference type="EC" id="3.1.26.4" evidence="3"/>
<dbReference type="InterPro" id="IPR036397">
    <property type="entry name" value="RNaseH_sf"/>
</dbReference>
<dbReference type="InterPro" id="IPR012337">
    <property type="entry name" value="RNaseH-like_sf"/>
</dbReference>
<proteinExistence type="inferred from homology"/>
<evidence type="ECO:0000313" key="10">
    <source>
        <dbReference type="Proteomes" id="UP000799772"/>
    </source>
</evidence>
<dbReference type="AlphaFoldDB" id="A0A9P4M293"/>
<reference evidence="9" key="1">
    <citation type="journal article" date="2020" name="Stud. Mycol.">
        <title>101 Dothideomycetes genomes: a test case for predicting lifestyles and emergence of pathogens.</title>
        <authorList>
            <person name="Haridas S."/>
            <person name="Albert R."/>
            <person name="Binder M."/>
            <person name="Bloem J."/>
            <person name="Labutti K."/>
            <person name="Salamov A."/>
            <person name="Andreopoulos B."/>
            <person name="Baker S."/>
            <person name="Barry K."/>
            <person name="Bills G."/>
            <person name="Bluhm B."/>
            <person name="Cannon C."/>
            <person name="Castanera R."/>
            <person name="Culley D."/>
            <person name="Daum C."/>
            <person name="Ezra D."/>
            <person name="Gonzalez J."/>
            <person name="Henrissat B."/>
            <person name="Kuo A."/>
            <person name="Liang C."/>
            <person name="Lipzen A."/>
            <person name="Lutzoni F."/>
            <person name="Magnuson J."/>
            <person name="Mondo S."/>
            <person name="Nolan M."/>
            <person name="Ohm R."/>
            <person name="Pangilinan J."/>
            <person name="Park H.-J."/>
            <person name="Ramirez L."/>
            <person name="Alfaro M."/>
            <person name="Sun H."/>
            <person name="Tritt A."/>
            <person name="Yoshinaga Y."/>
            <person name="Zwiers L.-H."/>
            <person name="Turgeon B."/>
            <person name="Goodwin S."/>
            <person name="Spatafora J."/>
            <person name="Crous P."/>
            <person name="Grigoriev I."/>
        </authorList>
    </citation>
    <scope>NUCLEOTIDE SEQUENCE</scope>
    <source>
        <strain evidence="9">CBS 133067</strain>
    </source>
</reference>
<protein>
    <recommendedName>
        <fullName evidence="3">ribonuclease H</fullName>
        <ecNumber evidence="3">3.1.26.4</ecNumber>
    </recommendedName>
</protein>
<evidence type="ECO:0000256" key="6">
    <source>
        <dbReference type="ARBA" id="ARBA00022759"/>
    </source>
</evidence>
<organism evidence="9 10">
    <name type="scientific">Rhizodiscina lignyota</name>
    <dbReference type="NCBI Taxonomy" id="1504668"/>
    <lineage>
        <taxon>Eukaryota</taxon>
        <taxon>Fungi</taxon>
        <taxon>Dikarya</taxon>
        <taxon>Ascomycota</taxon>
        <taxon>Pezizomycotina</taxon>
        <taxon>Dothideomycetes</taxon>
        <taxon>Pleosporomycetidae</taxon>
        <taxon>Aulographales</taxon>
        <taxon>Rhizodiscinaceae</taxon>
        <taxon>Rhizodiscina</taxon>
    </lineage>
</organism>
<evidence type="ECO:0000256" key="1">
    <source>
        <dbReference type="ARBA" id="ARBA00000077"/>
    </source>
</evidence>
<keyword evidence="4" id="KW-0540">Nuclease</keyword>
<comment type="similarity">
    <text evidence="2">Belongs to the RNase H family.</text>
</comment>
<comment type="caution">
    <text evidence="9">The sequence shown here is derived from an EMBL/GenBank/DDBJ whole genome shotgun (WGS) entry which is preliminary data.</text>
</comment>
<evidence type="ECO:0000256" key="5">
    <source>
        <dbReference type="ARBA" id="ARBA00022723"/>
    </source>
</evidence>
<evidence type="ECO:0000256" key="2">
    <source>
        <dbReference type="ARBA" id="ARBA00005300"/>
    </source>
</evidence>